<dbReference type="Gene3D" id="1.10.630.10">
    <property type="entry name" value="Cytochrome P450"/>
    <property type="match status" value="1"/>
</dbReference>
<evidence type="ECO:0000256" key="2">
    <source>
        <dbReference type="ARBA" id="ARBA00022723"/>
    </source>
</evidence>
<keyword evidence="2 4" id="KW-0479">Metal-binding</keyword>
<dbReference type="Pfam" id="PF00067">
    <property type="entry name" value="p450"/>
    <property type="match status" value="1"/>
</dbReference>
<feature type="binding site" description="axial binding residue" evidence="4">
    <location>
        <position position="380"/>
    </location>
    <ligand>
        <name>heme</name>
        <dbReference type="ChEBI" id="CHEBI:30413"/>
    </ligand>
    <ligandPart>
        <name>Fe</name>
        <dbReference type="ChEBI" id="CHEBI:18248"/>
    </ligandPart>
</feature>
<dbReference type="GO" id="GO:0020037">
    <property type="term" value="F:heme binding"/>
    <property type="evidence" value="ECO:0007669"/>
    <property type="project" value="InterPro"/>
</dbReference>
<dbReference type="GO" id="GO:0016705">
    <property type="term" value="F:oxidoreductase activity, acting on paired donors, with incorporation or reduction of molecular oxygen"/>
    <property type="evidence" value="ECO:0007669"/>
    <property type="project" value="InterPro"/>
</dbReference>
<dbReference type="PANTHER" id="PTHR24305:SF199">
    <property type="entry name" value="P450, PUTATIVE (EUROFUNG)-RELATED"/>
    <property type="match status" value="1"/>
</dbReference>
<dbReference type="InterPro" id="IPR017972">
    <property type="entry name" value="Cyt_P450_CS"/>
</dbReference>
<evidence type="ECO:0000256" key="5">
    <source>
        <dbReference type="RuleBase" id="RU000461"/>
    </source>
</evidence>
<dbReference type="PROSITE" id="PS00086">
    <property type="entry name" value="CYTOCHROME_P450"/>
    <property type="match status" value="1"/>
</dbReference>
<dbReference type="AlphaFoldDB" id="A0A7C8M0C7"/>
<feature type="chain" id="PRO_5028848122" evidence="6">
    <location>
        <begin position="27"/>
        <end position="401"/>
    </location>
</feature>
<dbReference type="InterPro" id="IPR002401">
    <property type="entry name" value="Cyt_P450_E_grp-I"/>
</dbReference>
<reference evidence="7 8" key="1">
    <citation type="submission" date="2020-01" db="EMBL/GenBank/DDBJ databases">
        <authorList>
            <consortium name="DOE Joint Genome Institute"/>
            <person name="Haridas S."/>
            <person name="Albert R."/>
            <person name="Binder M."/>
            <person name="Bloem J."/>
            <person name="Labutti K."/>
            <person name="Salamov A."/>
            <person name="Andreopoulos B."/>
            <person name="Baker S.E."/>
            <person name="Barry K."/>
            <person name="Bills G."/>
            <person name="Bluhm B.H."/>
            <person name="Cannon C."/>
            <person name="Castanera R."/>
            <person name="Culley D.E."/>
            <person name="Daum C."/>
            <person name="Ezra D."/>
            <person name="Gonzalez J.B."/>
            <person name="Henrissat B."/>
            <person name="Kuo A."/>
            <person name="Liang C."/>
            <person name="Lipzen A."/>
            <person name="Lutzoni F."/>
            <person name="Magnuson J."/>
            <person name="Mondo S."/>
            <person name="Nolan M."/>
            <person name="Ohm R."/>
            <person name="Pangilinan J."/>
            <person name="Park H.-J.H."/>
            <person name="Ramirez L."/>
            <person name="Alfaro M."/>
            <person name="Sun H."/>
            <person name="Tritt A."/>
            <person name="Yoshinaga Y."/>
            <person name="Zwiers L.-H.L."/>
            <person name="Turgeon B.G."/>
            <person name="Goodwin S.B."/>
            <person name="Spatafora J.W."/>
            <person name="Crous P.W."/>
            <person name="Grigoriev I.V."/>
        </authorList>
    </citation>
    <scope>NUCLEOTIDE SEQUENCE [LARGE SCALE GENOMIC DNA]</scope>
    <source>
        <strain evidence="7 8">CBS 611.86</strain>
    </source>
</reference>
<proteinExistence type="inferred from homology"/>
<gene>
    <name evidence="7" type="ORF">BDV95DRAFT_613058</name>
</gene>
<protein>
    <submittedName>
        <fullName evidence="7">Cytochrome P450</fullName>
    </submittedName>
</protein>
<organism evidence="7 8">
    <name type="scientific">Massariosphaeria phaeospora</name>
    <dbReference type="NCBI Taxonomy" id="100035"/>
    <lineage>
        <taxon>Eukaryota</taxon>
        <taxon>Fungi</taxon>
        <taxon>Dikarya</taxon>
        <taxon>Ascomycota</taxon>
        <taxon>Pezizomycotina</taxon>
        <taxon>Dothideomycetes</taxon>
        <taxon>Pleosporomycetidae</taxon>
        <taxon>Pleosporales</taxon>
        <taxon>Pleosporales incertae sedis</taxon>
        <taxon>Massariosphaeria</taxon>
    </lineage>
</organism>
<dbReference type="InterPro" id="IPR050121">
    <property type="entry name" value="Cytochrome_P450_monoxygenase"/>
</dbReference>
<keyword evidence="4 5" id="KW-0349">Heme</keyword>
<comment type="cofactor">
    <cofactor evidence="1 4">
        <name>heme</name>
        <dbReference type="ChEBI" id="CHEBI:30413"/>
    </cofactor>
</comment>
<keyword evidence="6" id="KW-0732">Signal</keyword>
<keyword evidence="8" id="KW-1185">Reference proteome</keyword>
<evidence type="ECO:0000256" key="3">
    <source>
        <dbReference type="ARBA" id="ARBA00023004"/>
    </source>
</evidence>
<keyword evidence="5" id="KW-0503">Monooxygenase</keyword>
<dbReference type="EMBL" id="JAADJZ010000038">
    <property type="protein sequence ID" value="KAF2864896.1"/>
    <property type="molecule type" value="Genomic_DNA"/>
</dbReference>
<dbReference type="GO" id="GO:0004497">
    <property type="term" value="F:monooxygenase activity"/>
    <property type="evidence" value="ECO:0007669"/>
    <property type="project" value="UniProtKB-KW"/>
</dbReference>
<evidence type="ECO:0000313" key="8">
    <source>
        <dbReference type="Proteomes" id="UP000481861"/>
    </source>
</evidence>
<keyword evidence="3 4" id="KW-0408">Iron</keyword>
<keyword evidence="5" id="KW-0560">Oxidoreductase</keyword>
<dbReference type="CDD" id="cd11058">
    <property type="entry name" value="CYP60B-like"/>
    <property type="match status" value="1"/>
</dbReference>
<comment type="caution">
    <text evidence="7">The sequence shown here is derived from an EMBL/GenBank/DDBJ whole genome shotgun (WGS) entry which is preliminary data.</text>
</comment>
<name>A0A7C8M0C7_9PLEO</name>
<dbReference type="InterPro" id="IPR001128">
    <property type="entry name" value="Cyt_P450"/>
</dbReference>
<evidence type="ECO:0000256" key="6">
    <source>
        <dbReference type="SAM" id="SignalP"/>
    </source>
</evidence>
<dbReference type="SUPFAM" id="SSF48264">
    <property type="entry name" value="Cytochrome P450"/>
    <property type="match status" value="1"/>
</dbReference>
<evidence type="ECO:0000313" key="7">
    <source>
        <dbReference type="EMBL" id="KAF2864896.1"/>
    </source>
</evidence>
<dbReference type="OrthoDB" id="1470350at2759"/>
<dbReference type="Proteomes" id="UP000481861">
    <property type="component" value="Unassembled WGS sequence"/>
</dbReference>
<sequence length="401" mass="45420">MLSLSVALPLLLCVTLLATCVKRIWFHPLSKHPGPRLWAASRIPYVVSLLRGTLNEDMLGFHLKYGDIVRLAPNELSFAVEEGWRDIYMHRPGHKETQKDKVWYIAPNDMPQNIVTTMDIISDLALGESFHCLDGSTYHPWVRTLFYFFKGMIIVAAARFFPATEFLLQRLIPVHILERQRQHTEFTNEKIAQRLEFGTSRPDLITPFLKAMEKDKTGDKMSLGEIQSTFAIILVAGSETTATTLLGVFYKLASHPEKQTKLWTELEKRFAHAENVTVNGTKEIPYLDAVINEALRLCFAVPGGLPRVVPEGGDTYAGHHVPEGTSISIRPYVVFHSSTYFHKAWDYVPERWLPADQRPKEHAADRLAACQPFNVGPTNCIGKPLAWAEMRLLVAKIILTF</sequence>
<evidence type="ECO:0000256" key="1">
    <source>
        <dbReference type="ARBA" id="ARBA00001971"/>
    </source>
</evidence>
<dbReference type="PRINTS" id="PR00463">
    <property type="entry name" value="EP450I"/>
</dbReference>
<dbReference type="GO" id="GO:0005506">
    <property type="term" value="F:iron ion binding"/>
    <property type="evidence" value="ECO:0007669"/>
    <property type="project" value="InterPro"/>
</dbReference>
<dbReference type="PANTHER" id="PTHR24305">
    <property type="entry name" value="CYTOCHROME P450"/>
    <property type="match status" value="1"/>
</dbReference>
<comment type="similarity">
    <text evidence="5">Belongs to the cytochrome P450 family.</text>
</comment>
<feature type="signal peptide" evidence="6">
    <location>
        <begin position="1"/>
        <end position="26"/>
    </location>
</feature>
<evidence type="ECO:0000256" key="4">
    <source>
        <dbReference type="PIRSR" id="PIRSR602401-1"/>
    </source>
</evidence>
<dbReference type="PRINTS" id="PR00385">
    <property type="entry name" value="P450"/>
</dbReference>
<accession>A0A7C8M0C7</accession>
<dbReference type="InterPro" id="IPR036396">
    <property type="entry name" value="Cyt_P450_sf"/>
</dbReference>